<dbReference type="PRINTS" id="PR00237">
    <property type="entry name" value="GPCRRHODOPSN"/>
</dbReference>
<reference evidence="16" key="1">
    <citation type="submission" date="2025-08" db="UniProtKB">
        <authorList>
            <consortium name="RefSeq"/>
        </authorList>
    </citation>
    <scope>IDENTIFICATION</scope>
    <source>
        <tissue evidence="16">Gonads</tissue>
    </source>
</reference>
<dbReference type="SUPFAM" id="SSF81321">
    <property type="entry name" value="Family A G protein-coupled receptor-like"/>
    <property type="match status" value="1"/>
</dbReference>
<evidence type="ECO:0000256" key="7">
    <source>
        <dbReference type="ARBA" id="ARBA00023136"/>
    </source>
</evidence>
<accession>A0A6J2Y5S7</accession>
<evidence type="ECO:0000313" key="16">
    <source>
        <dbReference type="RefSeq" id="XP_030758987.1"/>
    </source>
</evidence>
<feature type="transmembrane region" description="Helical" evidence="13">
    <location>
        <begin position="54"/>
        <end position="78"/>
    </location>
</feature>
<evidence type="ECO:0000256" key="5">
    <source>
        <dbReference type="ARBA" id="ARBA00022989"/>
    </source>
</evidence>
<feature type="transmembrane region" description="Helical" evidence="13">
    <location>
        <begin position="194"/>
        <end position="213"/>
    </location>
</feature>
<evidence type="ECO:0000313" key="15">
    <source>
        <dbReference type="Proteomes" id="UP000504635"/>
    </source>
</evidence>
<feature type="transmembrane region" description="Helical" evidence="13">
    <location>
        <begin position="17"/>
        <end position="42"/>
    </location>
</feature>
<dbReference type="OrthoDB" id="10049706at2759"/>
<comment type="similarity">
    <text evidence="2 12">Belongs to the G-protein coupled receptor 1 family.</text>
</comment>
<dbReference type="KEGG" id="soy:115884523"/>
<dbReference type="PANTHER" id="PTHR45695">
    <property type="entry name" value="LEUCOKININ RECEPTOR-RELATED"/>
    <property type="match status" value="1"/>
</dbReference>
<keyword evidence="4 12" id="KW-0812">Transmembrane</keyword>
<evidence type="ECO:0000256" key="1">
    <source>
        <dbReference type="ARBA" id="ARBA00004651"/>
    </source>
</evidence>
<evidence type="ECO:0000256" key="8">
    <source>
        <dbReference type="ARBA" id="ARBA00023157"/>
    </source>
</evidence>
<feature type="transmembrane region" description="Helical" evidence="13">
    <location>
        <begin position="244"/>
        <end position="265"/>
    </location>
</feature>
<keyword evidence="11 12" id="KW-0807">Transducer</keyword>
<evidence type="ECO:0000259" key="14">
    <source>
        <dbReference type="PROSITE" id="PS50262"/>
    </source>
</evidence>
<keyword evidence="5 13" id="KW-1133">Transmembrane helix</keyword>
<dbReference type="PRINTS" id="PR00358">
    <property type="entry name" value="BOMBESINR"/>
</dbReference>
<evidence type="ECO:0000256" key="4">
    <source>
        <dbReference type="ARBA" id="ARBA00022692"/>
    </source>
</evidence>
<feature type="domain" description="G-protein coupled receptors family 1 profile" evidence="14">
    <location>
        <begin position="33"/>
        <end position="302"/>
    </location>
</feature>
<dbReference type="Gene3D" id="1.20.1070.10">
    <property type="entry name" value="Rhodopsin 7-helix transmembrane proteins"/>
    <property type="match status" value="1"/>
</dbReference>
<dbReference type="GO" id="GO:0005886">
    <property type="term" value="C:plasma membrane"/>
    <property type="evidence" value="ECO:0007669"/>
    <property type="project" value="UniProtKB-SubCell"/>
</dbReference>
<dbReference type="AlphaFoldDB" id="A0A6J2Y5S7"/>
<evidence type="ECO:0000256" key="10">
    <source>
        <dbReference type="ARBA" id="ARBA00023180"/>
    </source>
</evidence>
<evidence type="ECO:0000256" key="3">
    <source>
        <dbReference type="ARBA" id="ARBA00022475"/>
    </source>
</evidence>
<dbReference type="CDD" id="cd15927">
    <property type="entry name" value="7tmA_Bombesin_R-like"/>
    <property type="match status" value="1"/>
</dbReference>
<dbReference type="PANTHER" id="PTHR45695:SF24">
    <property type="entry name" value="NEUROPEPTIDE CCHAMIDE-2 RECEPTOR"/>
    <property type="match status" value="1"/>
</dbReference>
<keyword evidence="10" id="KW-0325">Glycoprotein</keyword>
<evidence type="ECO:0000256" key="13">
    <source>
        <dbReference type="SAM" id="Phobius"/>
    </source>
</evidence>
<keyword evidence="3" id="KW-1003">Cell membrane</keyword>
<evidence type="ECO:0000256" key="6">
    <source>
        <dbReference type="ARBA" id="ARBA00023040"/>
    </source>
</evidence>
<dbReference type="GeneID" id="115884523"/>
<dbReference type="SMART" id="SM01381">
    <property type="entry name" value="7TM_GPCR_Srsx"/>
    <property type="match status" value="1"/>
</dbReference>
<name>A0A6J2Y5S7_SITOR</name>
<keyword evidence="9 12" id="KW-0675">Receptor</keyword>
<dbReference type="FunCoup" id="A0A6J2Y5S7">
    <property type="interactions" value="61"/>
</dbReference>
<dbReference type="PROSITE" id="PS00237">
    <property type="entry name" value="G_PROTEIN_RECEP_F1_1"/>
    <property type="match status" value="1"/>
</dbReference>
<sequence length="382" mass="43569">MREENDYTPYLERPETYIVPILFLLIFIVGVLGNGTLVIIFLRHKAMRNVPNIYIFSLALADLLVIITCVPFTSILYTVESWPWGVVVCKLSETAKNISIGVSVFTLTALSAERYCAIVNPLRRIQTKPLTAVSAVMIWILATGFAIPDAIFSRLKDAPVDINKTIIFCYPFPSFPDNATETMYKQYNVVSKSLIYYLVPLTIIAFFYVLMAIRLHNSANDIPGEGRSTHGSAQVKSRKHVARMVLIFVFLFFICFLPQHVFMLWFHLTPTAEDDYNEWWHVMRILGFCLSFLNSCVNPVALYCVSGVFRAYFNRYLCCIKPKWPRSGLLSETRGSTFNSMSQRHTKFSAVSDATSENREIRNQSECNETLPTCRPPIQNLV</sequence>
<dbReference type="Proteomes" id="UP000504635">
    <property type="component" value="Unplaced"/>
</dbReference>
<evidence type="ECO:0000256" key="2">
    <source>
        <dbReference type="ARBA" id="ARBA00010663"/>
    </source>
</evidence>
<gene>
    <name evidence="16" type="primary">LOC115884523</name>
</gene>
<evidence type="ECO:0000256" key="11">
    <source>
        <dbReference type="ARBA" id="ARBA00023224"/>
    </source>
</evidence>
<dbReference type="RefSeq" id="XP_030758987.1">
    <property type="nucleotide sequence ID" value="XM_030903127.1"/>
</dbReference>
<dbReference type="PROSITE" id="PS50262">
    <property type="entry name" value="G_PROTEIN_RECEP_F1_2"/>
    <property type="match status" value="1"/>
</dbReference>
<protein>
    <submittedName>
        <fullName evidence="16">Neuropeptide CCHamide-2 receptor-like</fullName>
    </submittedName>
</protein>
<organism evidence="15 16">
    <name type="scientific">Sitophilus oryzae</name>
    <name type="common">Rice weevil</name>
    <name type="synonym">Curculio oryzae</name>
    <dbReference type="NCBI Taxonomy" id="7048"/>
    <lineage>
        <taxon>Eukaryota</taxon>
        <taxon>Metazoa</taxon>
        <taxon>Ecdysozoa</taxon>
        <taxon>Arthropoda</taxon>
        <taxon>Hexapoda</taxon>
        <taxon>Insecta</taxon>
        <taxon>Pterygota</taxon>
        <taxon>Neoptera</taxon>
        <taxon>Endopterygota</taxon>
        <taxon>Coleoptera</taxon>
        <taxon>Polyphaga</taxon>
        <taxon>Cucujiformia</taxon>
        <taxon>Curculionidae</taxon>
        <taxon>Dryophthorinae</taxon>
        <taxon>Sitophilus</taxon>
    </lineage>
</organism>
<keyword evidence="8" id="KW-1015">Disulfide bond</keyword>
<dbReference type="Pfam" id="PF00001">
    <property type="entry name" value="7tm_1"/>
    <property type="match status" value="1"/>
</dbReference>
<dbReference type="GO" id="GO:0008188">
    <property type="term" value="F:neuropeptide receptor activity"/>
    <property type="evidence" value="ECO:0007669"/>
    <property type="project" value="TreeGrafter"/>
</dbReference>
<dbReference type="InterPro" id="IPR017452">
    <property type="entry name" value="GPCR_Rhodpsn_7TM"/>
</dbReference>
<keyword evidence="6 12" id="KW-0297">G-protein coupled receptor</keyword>
<dbReference type="InParanoid" id="A0A6J2Y5S7"/>
<feature type="transmembrane region" description="Helical" evidence="13">
    <location>
        <begin position="98"/>
        <end position="117"/>
    </location>
</feature>
<dbReference type="InterPro" id="IPR000276">
    <property type="entry name" value="GPCR_Rhodpsn"/>
</dbReference>
<feature type="transmembrane region" description="Helical" evidence="13">
    <location>
        <begin position="285"/>
        <end position="313"/>
    </location>
</feature>
<keyword evidence="7 13" id="KW-0472">Membrane</keyword>
<dbReference type="InterPro" id="IPR001556">
    <property type="entry name" value="Bombsn_rcpt-like"/>
</dbReference>
<proteinExistence type="inferred from homology"/>
<keyword evidence="15" id="KW-1185">Reference proteome</keyword>
<comment type="subcellular location">
    <subcellularLocation>
        <location evidence="1">Cell membrane</location>
        <topology evidence="1">Multi-pass membrane protein</topology>
    </subcellularLocation>
</comment>
<evidence type="ECO:0000256" key="12">
    <source>
        <dbReference type="RuleBase" id="RU000688"/>
    </source>
</evidence>
<feature type="transmembrane region" description="Helical" evidence="13">
    <location>
        <begin position="129"/>
        <end position="147"/>
    </location>
</feature>
<evidence type="ECO:0000256" key="9">
    <source>
        <dbReference type="ARBA" id="ARBA00023170"/>
    </source>
</evidence>